<evidence type="ECO:0000256" key="5">
    <source>
        <dbReference type="ARBA" id="ARBA00022741"/>
    </source>
</evidence>
<evidence type="ECO:0000256" key="4">
    <source>
        <dbReference type="ARBA" id="ARBA00022723"/>
    </source>
</evidence>
<dbReference type="PRINTS" id="PR00119">
    <property type="entry name" value="CATATPASE"/>
</dbReference>
<dbReference type="InterPro" id="IPR006544">
    <property type="entry name" value="P-type_TPase_V"/>
</dbReference>
<feature type="transmembrane region" description="Helical" evidence="12">
    <location>
        <begin position="314"/>
        <end position="334"/>
    </location>
</feature>
<dbReference type="InterPro" id="IPR036412">
    <property type="entry name" value="HAD-like_sf"/>
</dbReference>
<dbReference type="Gene3D" id="1.20.1110.10">
    <property type="entry name" value="Calcium-transporting ATPase, transmembrane domain"/>
    <property type="match status" value="1"/>
</dbReference>
<feature type="region of interest" description="Disordered" evidence="11">
    <location>
        <begin position="1415"/>
        <end position="1441"/>
    </location>
</feature>
<name>A0ABD3PB40_9STRA</name>
<evidence type="ECO:0000256" key="1">
    <source>
        <dbReference type="ARBA" id="ARBA00004141"/>
    </source>
</evidence>
<comment type="caution">
    <text evidence="14">The sequence shown here is derived from an EMBL/GenBank/DDBJ whole genome shotgun (WGS) entry which is preliminary data.</text>
</comment>
<dbReference type="InterPro" id="IPR023214">
    <property type="entry name" value="HAD_sf"/>
</dbReference>
<comment type="similarity">
    <text evidence="2">Belongs to the cation transport ATPase (P-type) (TC 3.A.3) family. Type V subfamily.</text>
</comment>
<dbReference type="Pfam" id="PF00122">
    <property type="entry name" value="E1-E2_ATPase"/>
    <property type="match status" value="1"/>
</dbReference>
<dbReference type="Gene3D" id="3.40.50.1000">
    <property type="entry name" value="HAD superfamily/HAD-like"/>
    <property type="match status" value="2"/>
</dbReference>
<dbReference type="SUPFAM" id="SSF81660">
    <property type="entry name" value="Metal cation-transporting ATPase, ATP-binding domain N"/>
    <property type="match status" value="1"/>
</dbReference>
<evidence type="ECO:0000256" key="2">
    <source>
        <dbReference type="ARBA" id="ARBA00006000"/>
    </source>
</evidence>
<dbReference type="SFLD" id="SFLDG00002">
    <property type="entry name" value="C1.7:_P-type_atpase_like"/>
    <property type="match status" value="1"/>
</dbReference>
<keyword evidence="10 12" id="KW-0472">Membrane</keyword>
<evidence type="ECO:0000256" key="6">
    <source>
        <dbReference type="ARBA" id="ARBA00022840"/>
    </source>
</evidence>
<dbReference type="InterPro" id="IPR023299">
    <property type="entry name" value="ATPase_P-typ_cyto_dom_N"/>
</dbReference>
<feature type="transmembrane region" description="Helical" evidence="12">
    <location>
        <begin position="683"/>
        <end position="700"/>
    </location>
</feature>
<feature type="transmembrane region" description="Helical" evidence="12">
    <location>
        <begin position="1212"/>
        <end position="1234"/>
    </location>
</feature>
<evidence type="ECO:0000256" key="11">
    <source>
        <dbReference type="SAM" id="MobiDB-lite"/>
    </source>
</evidence>
<proteinExistence type="inferred from homology"/>
<dbReference type="Gene3D" id="2.70.150.10">
    <property type="entry name" value="Calcium-transporting ATPase, cytoplasmic transduction domain A"/>
    <property type="match status" value="1"/>
</dbReference>
<protein>
    <recommendedName>
        <fullName evidence="13">P-type ATPase A domain-containing protein</fullName>
    </recommendedName>
</protein>
<feature type="transmembrane region" description="Helical" evidence="12">
    <location>
        <begin position="1292"/>
        <end position="1311"/>
    </location>
</feature>
<organism evidence="14 15">
    <name type="scientific">Cyclotella atomus</name>
    <dbReference type="NCBI Taxonomy" id="382360"/>
    <lineage>
        <taxon>Eukaryota</taxon>
        <taxon>Sar</taxon>
        <taxon>Stramenopiles</taxon>
        <taxon>Ochrophyta</taxon>
        <taxon>Bacillariophyta</taxon>
        <taxon>Coscinodiscophyceae</taxon>
        <taxon>Thalassiosirophycidae</taxon>
        <taxon>Stephanodiscales</taxon>
        <taxon>Stephanodiscaceae</taxon>
        <taxon>Cyclotella</taxon>
    </lineage>
</organism>
<dbReference type="InterPro" id="IPR044492">
    <property type="entry name" value="P_typ_ATPase_HD_dom"/>
</dbReference>
<evidence type="ECO:0000256" key="8">
    <source>
        <dbReference type="ARBA" id="ARBA00022967"/>
    </source>
</evidence>
<feature type="transmembrane region" description="Helical" evidence="12">
    <location>
        <begin position="1357"/>
        <end position="1380"/>
    </location>
</feature>
<keyword evidence="3 12" id="KW-0812">Transmembrane</keyword>
<feature type="transmembrane region" description="Helical" evidence="12">
    <location>
        <begin position="524"/>
        <end position="541"/>
    </location>
</feature>
<evidence type="ECO:0000256" key="12">
    <source>
        <dbReference type="SAM" id="Phobius"/>
    </source>
</evidence>
<feature type="transmembrane region" description="Helical" evidence="12">
    <location>
        <begin position="279"/>
        <end position="302"/>
    </location>
</feature>
<dbReference type="Gene3D" id="3.40.1110.10">
    <property type="entry name" value="Calcium-transporting ATPase, cytoplasmic domain N"/>
    <property type="match status" value="1"/>
</dbReference>
<dbReference type="Pfam" id="PF13246">
    <property type="entry name" value="Cation_ATPase"/>
    <property type="match status" value="1"/>
</dbReference>
<dbReference type="PROSITE" id="PS01229">
    <property type="entry name" value="COF_2"/>
    <property type="match status" value="1"/>
</dbReference>
<dbReference type="InterPro" id="IPR008250">
    <property type="entry name" value="ATPase_P-typ_transduc_dom_A_sf"/>
</dbReference>
<evidence type="ECO:0000313" key="15">
    <source>
        <dbReference type="Proteomes" id="UP001530400"/>
    </source>
</evidence>
<evidence type="ECO:0000256" key="3">
    <source>
        <dbReference type="ARBA" id="ARBA00022692"/>
    </source>
</evidence>
<dbReference type="SUPFAM" id="SSF81665">
    <property type="entry name" value="Calcium ATPase, transmembrane domain M"/>
    <property type="match status" value="1"/>
</dbReference>
<sequence length="1441" mass="160369">MMKITHRLMRMGVFAAAFEQSQGLNSSSSSVASNHVLDFTVGLKNQAAPMTAVSEKDGSFWHALDGIPFLFHRPNKRKLSKKQVLDQALANDSQEEDQMHRSLVFGDYADHSFTCPLTTTCPNVCVAKASDCPADATCASASSSPDHEFELCADGTCADKTLGEACAAGLESPCGCSKFSVACAKQVDIWDSCHDKFQEYYDVHHQCLQDEAEALPPPSMTAAPMLFSLCMVCITLLMFLWCAFNQRLKPVPGSTSELENEHGEKWTQTGYKSSPVGTLMYGLIILGHVSIQVLLLLTSIYYYVNYYIINENQLLRTFTIIWMVGFSWCFLLKWPSSIHALFLRRSLAQDATYVAVKAPVRKIDTLYEKKLLANMLEWLTSKFTLVMNSLYSIESNDVYDETQYKTTYCKVETDPRTATRYFYFRMKRYCYDDMIKKFTPGRFDVTKDANIRSWISHSNIKNGLTMADSTWRLGLVGANVLECPKPSLIRSIITEFSQPFYLYQNFMVWSWVPLWYYYMAIVQTVVRLGGGLIVAAFHYMSDVDLYRLMVIDGNVEVVRDGTIITIDKTDAVPGDIVRLTSGPVHFDMAILRSEHLLVDESALTGEVHPVSKVALDPANADLAYNAKDMKSSTIFAGTMILECGPFDVALVTKTGAFTSRGELLSDVLSFEPHKFKFHNEIKVVLAILFVEMLILVSYVLNTVQADHWTTNFFYAIYVAGTILPPLLPTVFVVSIGISAKRLQKTGITCTDTTGILAAGKVRKAFFDKTGTLTEQGLRFVSATRGDGELRMNRSGTILLEPLLQLGISVCHTLTLNLNGDLVGPAVDRQAFSAVQEAALHSDGTVSLGGIAIKYLKRFDFDHHSTTQSVIIEHGETKTVFVKGSPEAIAQLCQPFSLPENFEETARHAARNGMYQLAIARGTYEGTKEMHQVQRSDIEKDLIFTGCINFQNLMKQESPAVIAELRAGGIESAMITGDNTLTGIYIAKRTGIIQPYQNVIIGTLRDGFEIEWADAYTNVPVGNPTTSLPEHTVLAMTGEAWRRLLEHSPTQAMELGKKTLVFGRCTPLDKVSIVSTFVKYGDVTMMCGDGGNDSGALKAAHVGVALSDSEASVVAPFTSVDKSITSVIDVLKEGRCALASSFASYKFMFLYGQVETFNQVANAYFNTTFGEWCWVFLDGLWPITMAFSLPFARSAQKLSKKHPTASLLSAHTLSSTCGILLINFMFLVIALALLFSKDWFQCRMWDGDNMADFYLGDNYESNVIFVVTGNQYIASAAALNFGYTWRLNFFRNYVFVFFFTLWTSMQLAATLHPSSFSCIFRMNCTNENVVRSVTISQPQPINNPFNSTLMPTSFRIELVVLMVANLVLVCLWEYFIVNGSIASKLCSKKNKISVAREKSTSSQRATKHMDFIRDIMESDDANTSDQSESKHVDSEQIGMETA</sequence>
<keyword evidence="6" id="KW-0067">ATP-binding</keyword>
<gene>
    <name evidence="14" type="ORF">ACHAWO_010265</name>
</gene>
<keyword evidence="5" id="KW-0547">Nucleotide-binding</keyword>
<evidence type="ECO:0000313" key="14">
    <source>
        <dbReference type="EMBL" id="KAL3784991.1"/>
    </source>
</evidence>
<dbReference type="SFLD" id="SFLDF00027">
    <property type="entry name" value="p-type_atpase"/>
    <property type="match status" value="1"/>
</dbReference>
<evidence type="ECO:0000256" key="10">
    <source>
        <dbReference type="ARBA" id="ARBA00023136"/>
    </source>
</evidence>
<dbReference type="InterPro" id="IPR059000">
    <property type="entry name" value="ATPase_P-type_domA"/>
</dbReference>
<evidence type="ECO:0000256" key="9">
    <source>
        <dbReference type="ARBA" id="ARBA00022989"/>
    </source>
</evidence>
<dbReference type="SFLD" id="SFLDS00003">
    <property type="entry name" value="Haloacid_Dehalogenase"/>
    <property type="match status" value="1"/>
</dbReference>
<dbReference type="NCBIfam" id="TIGR01494">
    <property type="entry name" value="ATPase_P-type"/>
    <property type="match status" value="1"/>
</dbReference>
<keyword evidence="15" id="KW-1185">Reference proteome</keyword>
<dbReference type="GO" id="GO:0046872">
    <property type="term" value="F:metal ion binding"/>
    <property type="evidence" value="ECO:0007669"/>
    <property type="project" value="UniProtKB-KW"/>
</dbReference>
<dbReference type="InterPro" id="IPR001757">
    <property type="entry name" value="P_typ_ATPase"/>
</dbReference>
<evidence type="ECO:0000256" key="7">
    <source>
        <dbReference type="ARBA" id="ARBA00022842"/>
    </source>
</evidence>
<dbReference type="GO" id="GO:0005524">
    <property type="term" value="F:ATP binding"/>
    <property type="evidence" value="ECO:0007669"/>
    <property type="project" value="UniProtKB-KW"/>
</dbReference>
<keyword evidence="9 12" id="KW-1133">Transmembrane helix</keyword>
<comment type="subcellular location">
    <subcellularLocation>
        <location evidence="1">Membrane</location>
        <topology evidence="1">Multi-pass membrane protein</topology>
    </subcellularLocation>
</comment>
<dbReference type="Proteomes" id="UP001530400">
    <property type="component" value="Unassembled WGS sequence"/>
</dbReference>
<dbReference type="SUPFAM" id="SSF56784">
    <property type="entry name" value="HAD-like"/>
    <property type="match status" value="1"/>
</dbReference>
<dbReference type="InterPro" id="IPR023298">
    <property type="entry name" value="ATPase_P-typ_TM_dom_sf"/>
</dbReference>
<dbReference type="EMBL" id="JALLPJ020000708">
    <property type="protein sequence ID" value="KAL3784991.1"/>
    <property type="molecule type" value="Genomic_DNA"/>
</dbReference>
<keyword evidence="4" id="KW-0479">Metal-binding</keyword>
<accession>A0ABD3PB40</accession>
<dbReference type="GO" id="GO:0016020">
    <property type="term" value="C:membrane"/>
    <property type="evidence" value="ECO:0007669"/>
    <property type="project" value="UniProtKB-SubCell"/>
</dbReference>
<reference evidence="14 15" key="1">
    <citation type="submission" date="2024-10" db="EMBL/GenBank/DDBJ databases">
        <title>Updated reference genomes for cyclostephanoid diatoms.</title>
        <authorList>
            <person name="Roberts W.R."/>
            <person name="Alverson A.J."/>
        </authorList>
    </citation>
    <scope>NUCLEOTIDE SEQUENCE [LARGE SCALE GENOMIC DNA]</scope>
    <source>
        <strain evidence="14 15">AJA010-31</strain>
    </source>
</reference>
<dbReference type="PANTHER" id="PTHR45630:SF11">
    <property type="entry name" value="CATION-TRANSPORTING P-TYPE ATPASE N-TERMINAL DOMAIN-CONTAINING PROTEIN"/>
    <property type="match status" value="1"/>
</dbReference>
<keyword evidence="7" id="KW-0460">Magnesium</keyword>
<keyword evidence="8" id="KW-1278">Translocase</keyword>
<evidence type="ECO:0000259" key="13">
    <source>
        <dbReference type="Pfam" id="PF00122"/>
    </source>
</evidence>
<dbReference type="SUPFAM" id="SSF81653">
    <property type="entry name" value="Calcium ATPase, transduction domain A"/>
    <property type="match status" value="1"/>
</dbReference>
<dbReference type="PANTHER" id="PTHR45630">
    <property type="entry name" value="CATION-TRANSPORTING ATPASE-RELATED"/>
    <property type="match status" value="1"/>
</dbReference>
<feature type="transmembrane region" description="Helical" evidence="12">
    <location>
        <begin position="712"/>
        <end position="737"/>
    </location>
</feature>
<feature type="domain" description="P-type ATPase A" evidence="13">
    <location>
        <begin position="554"/>
        <end position="663"/>
    </location>
</feature>
<feature type="transmembrane region" description="Helical" evidence="12">
    <location>
        <begin position="1173"/>
        <end position="1191"/>
    </location>
</feature>
<feature type="transmembrane region" description="Helical" evidence="12">
    <location>
        <begin position="225"/>
        <end position="244"/>
    </location>
</feature>